<keyword evidence="4 7" id="KW-0812">Transmembrane</keyword>
<dbReference type="AlphaFoldDB" id="A0A5B8NLL0"/>
<keyword evidence="3" id="KW-1003">Cell membrane</keyword>
<feature type="transmembrane region" description="Helical" evidence="7">
    <location>
        <begin position="216"/>
        <end position="238"/>
    </location>
</feature>
<keyword evidence="5 7" id="KW-1133">Transmembrane helix</keyword>
<evidence type="ECO:0000256" key="1">
    <source>
        <dbReference type="ARBA" id="ARBA00004651"/>
    </source>
</evidence>
<keyword evidence="6 7" id="KW-0472">Membrane</keyword>
<dbReference type="InterPro" id="IPR014047">
    <property type="entry name" value="Chr_Tranpt_l_chain"/>
</dbReference>
<dbReference type="GO" id="GO:0005886">
    <property type="term" value="C:plasma membrane"/>
    <property type="evidence" value="ECO:0007669"/>
    <property type="project" value="UniProtKB-SubCell"/>
</dbReference>
<feature type="transmembrane region" description="Helical" evidence="7">
    <location>
        <begin position="143"/>
        <end position="166"/>
    </location>
</feature>
<name>A0A5B8NLL0_9CHRO</name>
<gene>
    <name evidence="8" type="primary">chrA</name>
    <name evidence="8" type="ORF">FRE64_09615</name>
</gene>
<dbReference type="NCBIfam" id="TIGR00937">
    <property type="entry name" value="2A51"/>
    <property type="match status" value="1"/>
</dbReference>
<proteinExistence type="inferred from homology"/>
<dbReference type="PANTHER" id="PTHR33567:SF3">
    <property type="entry name" value="CHROMATE ION TRANSPORTER (EUROFUNG)"/>
    <property type="match status" value="1"/>
</dbReference>
<dbReference type="Proteomes" id="UP000318453">
    <property type="component" value="Chromosome"/>
</dbReference>
<sequence length="383" mass="41301">MTPRQRLKDITQLFLKLGVIGFGGPAAHIAMLEEEVVTRRGWLNRSRFLDLMGATNLVPGPNSTQMVIHVGYIHGGLFGLILSGVAFLMPAALITGILAWIYVSFGDLPQIEPLFYGIKPAVLAVILGALWKLGKKAVKSYQIFLIGVAVAILLLLGIDEVVALLLGGIGGMLLLRLRDYLAKNRIEGLIAGITMASLLPTATATETTRQPTLWNLGFFFFKVSCILFGSGYVLIAFIERELVNQYGWLTQGELLDAIAIGQFTPGPVLTTSTFIGYLVAGISGAIVSTISIFFLSFVLVGLLNPIIPKLRKSKWSSAFLDAINVSAVALMAIVTLQLAQTLFLEPLDYIAMLIFAVSAIAQFCFQIGALWLVLGGAMLGLIL</sequence>
<protein>
    <submittedName>
        <fullName evidence="8">Chromate efflux transporter</fullName>
    </submittedName>
</protein>
<dbReference type="Pfam" id="PF02417">
    <property type="entry name" value="Chromate_transp"/>
    <property type="match status" value="2"/>
</dbReference>
<dbReference type="EMBL" id="CP042326">
    <property type="protein sequence ID" value="QDZ40183.1"/>
    <property type="molecule type" value="Genomic_DNA"/>
</dbReference>
<dbReference type="InterPro" id="IPR003370">
    <property type="entry name" value="Chromate_transpt"/>
</dbReference>
<evidence type="ECO:0000256" key="5">
    <source>
        <dbReference type="ARBA" id="ARBA00022989"/>
    </source>
</evidence>
<comment type="similarity">
    <text evidence="2">Belongs to the chromate ion transporter (CHR) (TC 2.A.51) family.</text>
</comment>
<dbReference type="PIRSF" id="PIRSF004810">
    <property type="entry name" value="ChrA"/>
    <property type="match status" value="1"/>
</dbReference>
<feature type="transmembrane region" description="Helical" evidence="7">
    <location>
        <begin position="319"/>
        <end position="343"/>
    </location>
</feature>
<evidence type="ECO:0000256" key="3">
    <source>
        <dbReference type="ARBA" id="ARBA00022475"/>
    </source>
</evidence>
<comment type="subcellular location">
    <subcellularLocation>
        <location evidence="1">Cell membrane</location>
        <topology evidence="1">Multi-pass membrane protein</topology>
    </subcellularLocation>
</comment>
<feature type="transmembrane region" description="Helical" evidence="7">
    <location>
        <begin position="274"/>
        <end position="307"/>
    </location>
</feature>
<dbReference type="KEGG" id="enn:FRE64_09615"/>
<evidence type="ECO:0000313" key="9">
    <source>
        <dbReference type="Proteomes" id="UP000318453"/>
    </source>
</evidence>
<dbReference type="GO" id="GO:0015109">
    <property type="term" value="F:chromate transmembrane transporter activity"/>
    <property type="evidence" value="ECO:0007669"/>
    <property type="project" value="InterPro"/>
</dbReference>
<evidence type="ECO:0000313" key="8">
    <source>
        <dbReference type="EMBL" id="QDZ40183.1"/>
    </source>
</evidence>
<accession>A0A5B8NLL0</accession>
<organism evidence="8 9">
    <name type="scientific">Euhalothece natronophila Z-M001</name>
    <dbReference type="NCBI Taxonomy" id="522448"/>
    <lineage>
        <taxon>Bacteria</taxon>
        <taxon>Bacillati</taxon>
        <taxon>Cyanobacteriota</taxon>
        <taxon>Cyanophyceae</taxon>
        <taxon>Oscillatoriophycideae</taxon>
        <taxon>Chroococcales</taxon>
        <taxon>Halothecacae</taxon>
        <taxon>Halothece cluster</taxon>
        <taxon>Euhalothece</taxon>
    </lineage>
</organism>
<feature type="transmembrane region" description="Helical" evidence="7">
    <location>
        <begin position="114"/>
        <end position="131"/>
    </location>
</feature>
<reference evidence="8" key="1">
    <citation type="submission" date="2019-08" db="EMBL/GenBank/DDBJ databases">
        <title>Carotenoids and Carotenoid Binding Proteins in the Halophilic Cyanobacterium Euhalothece sp. ZM00.</title>
        <authorList>
            <person name="Cho S.M."/>
            <person name="Song J.Y."/>
            <person name="Park Y.-I."/>
        </authorList>
    </citation>
    <scope>NUCLEOTIDE SEQUENCE [LARGE SCALE GENOMIC DNA]</scope>
    <source>
        <strain evidence="8">Z-M001</strain>
    </source>
</reference>
<feature type="transmembrane region" description="Helical" evidence="7">
    <location>
        <begin position="76"/>
        <end position="102"/>
    </location>
</feature>
<feature type="transmembrane region" description="Helical" evidence="7">
    <location>
        <begin position="349"/>
        <end position="382"/>
    </location>
</feature>
<evidence type="ECO:0000256" key="4">
    <source>
        <dbReference type="ARBA" id="ARBA00022692"/>
    </source>
</evidence>
<evidence type="ECO:0000256" key="2">
    <source>
        <dbReference type="ARBA" id="ARBA00005262"/>
    </source>
</evidence>
<evidence type="ECO:0000256" key="7">
    <source>
        <dbReference type="SAM" id="Phobius"/>
    </source>
</evidence>
<keyword evidence="9" id="KW-1185">Reference proteome</keyword>
<evidence type="ECO:0000256" key="6">
    <source>
        <dbReference type="ARBA" id="ARBA00023136"/>
    </source>
</evidence>
<dbReference type="RefSeq" id="WP_146295868.1">
    <property type="nucleotide sequence ID" value="NZ_CP042326.1"/>
</dbReference>
<dbReference type="PANTHER" id="PTHR33567">
    <property type="entry name" value="CHROMATE ION TRANSPORTER (EUROFUNG)"/>
    <property type="match status" value="1"/>
</dbReference>
<dbReference type="OrthoDB" id="9788907at2"/>